<evidence type="ECO:0000256" key="2">
    <source>
        <dbReference type="ARBA" id="ARBA00007367"/>
    </source>
</evidence>
<dbReference type="PANTHER" id="PTHR31102">
    <property type="match status" value="1"/>
</dbReference>
<protein>
    <submittedName>
        <fullName evidence="9">Na_H_Exchanger domain-containing protein</fullName>
    </submittedName>
</protein>
<keyword evidence="4 6" id="KW-1133">Transmembrane helix</keyword>
<evidence type="ECO:0000256" key="3">
    <source>
        <dbReference type="ARBA" id="ARBA00022692"/>
    </source>
</evidence>
<evidence type="ECO:0000256" key="6">
    <source>
        <dbReference type="SAM" id="Phobius"/>
    </source>
</evidence>
<organism evidence="8 9">
    <name type="scientific">Parastrongyloides trichosuri</name>
    <name type="common">Possum-specific nematode worm</name>
    <dbReference type="NCBI Taxonomy" id="131310"/>
    <lineage>
        <taxon>Eukaryota</taxon>
        <taxon>Metazoa</taxon>
        <taxon>Ecdysozoa</taxon>
        <taxon>Nematoda</taxon>
        <taxon>Chromadorea</taxon>
        <taxon>Rhabditida</taxon>
        <taxon>Tylenchina</taxon>
        <taxon>Panagrolaimomorpha</taxon>
        <taxon>Strongyloidoidea</taxon>
        <taxon>Strongyloididae</taxon>
        <taxon>Parastrongyloides</taxon>
    </lineage>
</organism>
<dbReference type="STRING" id="131310.A0A0N5A4R3"/>
<feature type="transmembrane region" description="Helical" evidence="6">
    <location>
        <begin position="460"/>
        <end position="479"/>
    </location>
</feature>
<dbReference type="PANTHER" id="PTHR31102:SF1">
    <property type="entry name" value="CATION_H+ EXCHANGER DOMAIN-CONTAINING PROTEIN"/>
    <property type="match status" value="1"/>
</dbReference>
<dbReference type="GO" id="GO:0016020">
    <property type="term" value="C:membrane"/>
    <property type="evidence" value="ECO:0007669"/>
    <property type="project" value="UniProtKB-SubCell"/>
</dbReference>
<dbReference type="WBParaSite" id="PTRK_0001669100.1">
    <property type="protein sequence ID" value="PTRK_0001669100.1"/>
    <property type="gene ID" value="PTRK_0001669100"/>
</dbReference>
<dbReference type="GO" id="GO:1902600">
    <property type="term" value="P:proton transmembrane transport"/>
    <property type="evidence" value="ECO:0007669"/>
    <property type="project" value="InterPro"/>
</dbReference>
<feature type="transmembrane region" description="Helical" evidence="6">
    <location>
        <begin position="81"/>
        <end position="99"/>
    </location>
</feature>
<evidence type="ECO:0000313" key="9">
    <source>
        <dbReference type="WBParaSite" id="PTRK_0001669100.1"/>
    </source>
</evidence>
<dbReference type="Proteomes" id="UP000038045">
    <property type="component" value="Unplaced"/>
</dbReference>
<feature type="transmembrane region" description="Helical" evidence="6">
    <location>
        <begin position="421"/>
        <end position="440"/>
    </location>
</feature>
<feature type="transmembrane region" description="Helical" evidence="6">
    <location>
        <begin position="296"/>
        <end position="315"/>
    </location>
</feature>
<name>A0A0N5A4R3_PARTI</name>
<accession>A0A0N5A4R3</accession>
<feature type="transmembrane region" description="Helical" evidence="6">
    <location>
        <begin position="385"/>
        <end position="409"/>
    </location>
</feature>
<evidence type="ECO:0000313" key="8">
    <source>
        <dbReference type="Proteomes" id="UP000038045"/>
    </source>
</evidence>
<dbReference type="InterPro" id="IPR051843">
    <property type="entry name" value="CPA1_transporter"/>
</dbReference>
<dbReference type="Gene3D" id="1.20.1530.20">
    <property type="match status" value="1"/>
</dbReference>
<comment type="similarity">
    <text evidence="2">Belongs to the monovalent cation:proton antiporter 1 (CPA1) transporter (TC 2.A.36) family.</text>
</comment>
<keyword evidence="8" id="KW-1185">Reference proteome</keyword>
<dbReference type="GO" id="GO:0015297">
    <property type="term" value="F:antiporter activity"/>
    <property type="evidence" value="ECO:0007669"/>
    <property type="project" value="InterPro"/>
</dbReference>
<sequence>MVEFIEKDGPHTIGSKMLSLIRKFFNRGEVNVFICFWFIVTAIYIYIVSVFYRDVVNPYNFDFDTIANVSGDLENLSHSEYYKDSFISLLCFLILSLIASRIALKLFIPNFIGSVIIGILIQNIDWLRHTLIIHPYFIEVIRLLSAIFIVGRTAVNLNHFEVKKLWQKSFMSSIPATFLNCVWLTILTKFIFNKPLEIAFCYAFVIGITAPPVTFSMASFLINEKLGEKNEIGKIWRVATSFDNYFCIALLNVVMDYMFEPNGNSFLFTFLHTFVGIGIGIVLGIFLWYYPSKKTMSLFTTTRVVMFLTSYGAMLFYFKTIGWYATAPFAILVSGYIVGTRYRKDVGLGIKPLEQTYLDNMWSLFFEPLLFVFVGYNFNAREYDWLLIGQSVLIIVSTVLVKIIFEFFSVSMLSIKIKEKIFFSLAFIPRSSVQVANSIMIMNLSQTHSNPDIGPESKKFYCTMVLSLLLCSTFSQWLYRYLGRTLLKKTEISDFHISTITINTFGDKI</sequence>
<feature type="transmembrane region" description="Helical" evidence="6">
    <location>
        <begin position="169"/>
        <end position="192"/>
    </location>
</feature>
<feature type="transmembrane region" description="Helical" evidence="6">
    <location>
        <begin position="136"/>
        <end position="157"/>
    </location>
</feature>
<feature type="transmembrane region" description="Helical" evidence="6">
    <location>
        <begin position="30"/>
        <end position="52"/>
    </location>
</feature>
<comment type="subcellular location">
    <subcellularLocation>
        <location evidence="1">Membrane</location>
        <topology evidence="1">Multi-pass membrane protein</topology>
    </subcellularLocation>
</comment>
<evidence type="ECO:0000256" key="1">
    <source>
        <dbReference type="ARBA" id="ARBA00004141"/>
    </source>
</evidence>
<dbReference type="Pfam" id="PF00999">
    <property type="entry name" value="Na_H_Exchanger"/>
    <property type="match status" value="1"/>
</dbReference>
<evidence type="ECO:0000256" key="4">
    <source>
        <dbReference type="ARBA" id="ARBA00022989"/>
    </source>
</evidence>
<dbReference type="AlphaFoldDB" id="A0A0N5A4R3"/>
<feature type="transmembrane region" description="Helical" evidence="6">
    <location>
        <begin position="265"/>
        <end position="289"/>
    </location>
</feature>
<dbReference type="InterPro" id="IPR006153">
    <property type="entry name" value="Cation/H_exchanger_TM"/>
</dbReference>
<feature type="transmembrane region" description="Helical" evidence="6">
    <location>
        <begin position="321"/>
        <end position="339"/>
    </location>
</feature>
<reference evidence="9" key="1">
    <citation type="submission" date="2017-02" db="UniProtKB">
        <authorList>
            <consortium name="WormBaseParasite"/>
        </authorList>
    </citation>
    <scope>IDENTIFICATION</scope>
</reference>
<evidence type="ECO:0000256" key="5">
    <source>
        <dbReference type="ARBA" id="ARBA00023136"/>
    </source>
</evidence>
<feature type="transmembrane region" description="Helical" evidence="6">
    <location>
        <begin position="198"/>
        <end position="222"/>
    </location>
</feature>
<proteinExistence type="inferred from homology"/>
<feature type="transmembrane region" description="Helical" evidence="6">
    <location>
        <begin position="360"/>
        <end position="379"/>
    </location>
</feature>
<evidence type="ECO:0000259" key="7">
    <source>
        <dbReference type="Pfam" id="PF00999"/>
    </source>
</evidence>
<dbReference type="InterPro" id="IPR038770">
    <property type="entry name" value="Na+/solute_symporter_sf"/>
</dbReference>
<keyword evidence="3 6" id="KW-0812">Transmembrane</keyword>
<keyword evidence="5 6" id="KW-0472">Membrane</keyword>
<feature type="domain" description="Cation/H+ exchanger transmembrane" evidence="7">
    <location>
        <begin position="95"/>
        <end position="473"/>
    </location>
</feature>